<accession>A0ABD7HMJ6</accession>
<dbReference type="Proteomes" id="UP000284557">
    <property type="component" value="Unassembled WGS sequence"/>
</dbReference>
<evidence type="ECO:0000313" key="1">
    <source>
        <dbReference type="EMBL" id="RIT36816.1"/>
    </source>
</evidence>
<reference evidence="1 2" key="1">
    <citation type="submission" date="2018-08" db="EMBL/GenBank/DDBJ databases">
        <title>Linezolid Resistance in Mycobacterium abscessus: MIC Distribution and Comprehensive Investigation of Resistance Mechanisms.</title>
        <authorList>
            <person name="Ye M."/>
            <person name="Xu L."/>
            <person name="Zou Y."/>
            <person name="Li B."/>
            <person name="Guo Q."/>
            <person name="Zhang Y."/>
            <person name="Zhan M."/>
            <person name="Xu B."/>
            <person name="Yu F."/>
            <person name="Zhang Z."/>
            <person name="Chu H."/>
        </authorList>
    </citation>
    <scope>NUCLEOTIDE SEQUENCE [LARGE SCALE GENOMIC DNA]</scope>
    <source>
        <strain evidence="1 2">G143</strain>
    </source>
</reference>
<gene>
    <name evidence="1" type="ORF">D2E76_16315</name>
</gene>
<evidence type="ECO:0000313" key="2">
    <source>
        <dbReference type="Proteomes" id="UP000284557"/>
    </source>
</evidence>
<name>A0ABD7HMJ6_9MYCO</name>
<dbReference type="EMBL" id="QXBN01000012">
    <property type="protein sequence ID" value="RIT36816.1"/>
    <property type="molecule type" value="Genomic_DNA"/>
</dbReference>
<proteinExistence type="predicted"/>
<protein>
    <submittedName>
        <fullName evidence="1">Uncharacterized protein</fullName>
    </submittedName>
</protein>
<sequence>MKVQAMETANMGITTQITDHDFLPVNGHPDDDECTYRADGTDSTYCGESERLHGYDECTDWTPGNQGW</sequence>
<comment type="caution">
    <text evidence="1">The sequence shown here is derived from an EMBL/GenBank/DDBJ whole genome shotgun (WGS) entry which is preliminary data.</text>
</comment>
<organism evidence="1 2">
    <name type="scientific">Mycobacteroides abscessus</name>
    <dbReference type="NCBI Taxonomy" id="36809"/>
    <lineage>
        <taxon>Bacteria</taxon>
        <taxon>Bacillati</taxon>
        <taxon>Actinomycetota</taxon>
        <taxon>Actinomycetes</taxon>
        <taxon>Mycobacteriales</taxon>
        <taxon>Mycobacteriaceae</taxon>
        <taxon>Mycobacteroides</taxon>
    </lineage>
</organism>
<dbReference type="AlphaFoldDB" id="A0ABD7HMJ6"/>